<proteinExistence type="predicted"/>
<dbReference type="PROSITE" id="PS51257">
    <property type="entry name" value="PROKAR_LIPOPROTEIN"/>
    <property type="match status" value="1"/>
</dbReference>
<dbReference type="EMBL" id="FQVN01000002">
    <property type="protein sequence ID" value="SHE96772.1"/>
    <property type="molecule type" value="Genomic_DNA"/>
</dbReference>
<name>A0A1M4XU56_STRHI</name>
<dbReference type="Proteomes" id="UP000184501">
    <property type="component" value="Unassembled WGS sequence"/>
</dbReference>
<evidence type="ECO:0008006" key="3">
    <source>
        <dbReference type="Google" id="ProtNLM"/>
    </source>
</evidence>
<dbReference type="Gene3D" id="2.160.20.120">
    <property type="match status" value="1"/>
</dbReference>
<organism evidence="1 2">
    <name type="scientific">Streptoalloteichus hindustanus</name>
    <dbReference type="NCBI Taxonomy" id="2017"/>
    <lineage>
        <taxon>Bacteria</taxon>
        <taxon>Bacillati</taxon>
        <taxon>Actinomycetota</taxon>
        <taxon>Actinomycetes</taxon>
        <taxon>Pseudonocardiales</taxon>
        <taxon>Pseudonocardiaceae</taxon>
        <taxon>Streptoalloteichus</taxon>
    </lineage>
</organism>
<protein>
    <recommendedName>
        <fullName evidence="3">Adhesin</fullName>
    </recommendedName>
</protein>
<evidence type="ECO:0000313" key="1">
    <source>
        <dbReference type="EMBL" id="SHE96772.1"/>
    </source>
</evidence>
<dbReference type="OrthoDB" id="5243271at2"/>
<evidence type="ECO:0000313" key="2">
    <source>
        <dbReference type="Proteomes" id="UP000184501"/>
    </source>
</evidence>
<keyword evidence="2" id="KW-1185">Reference proteome</keyword>
<reference evidence="1 2" key="1">
    <citation type="submission" date="2016-11" db="EMBL/GenBank/DDBJ databases">
        <authorList>
            <person name="Jaros S."/>
            <person name="Januszkiewicz K."/>
            <person name="Wedrychowicz H."/>
        </authorList>
    </citation>
    <scope>NUCLEOTIDE SEQUENCE [LARGE SCALE GENOMIC DNA]</scope>
    <source>
        <strain evidence="1 2">DSM 44523</strain>
    </source>
</reference>
<dbReference type="AlphaFoldDB" id="A0A1M4XU56"/>
<accession>A0A1M4XU56</accession>
<sequence length="248" mass="24829">MASRRKAVGVAVALTAVAVAGLTGCDSKESRADNRSFDFAGPKLTIDVREAGLRIESGPAGKVAVDRVLSGKATAEGAAQLSMSGTTLTMAVECRGLVTSCGAQHTVRVPQGVAVEIRGSGSSVTAVGLTGSISAELHNDGSLQVEDPTGELNLNSGGGGIIVHRARSSVVTAKASADANVDISFAAPPTRVEVQAGGYANVTLPASRETYRIDPPTAAGAGIANNPASQRVVAVRAGEGRASVKLAG</sequence>
<dbReference type="RefSeq" id="WP_143173989.1">
    <property type="nucleotide sequence ID" value="NZ_FQVN01000002.1"/>
</dbReference>
<gene>
    <name evidence="1" type="ORF">SAMN05444320_102117</name>
</gene>
<dbReference type="STRING" id="2017.SAMN05444320_102117"/>